<name>A0AAJ0MTX2_9PEZI</name>
<accession>A0AAJ0MTX2</accession>
<organism evidence="1 2">
    <name type="scientific">Neurospora hispaniola</name>
    <dbReference type="NCBI Taxonomy" id="588809"/>
    <lineage>
        <taxon>Eukaryota</taxon>
        <taxon>Fungi</taxon>
        <taxon>Dikarya</taxon>
        <taxon>Ascomycota</taxon>
        <taxon>Pezizomycotina</taxon>
        <taxon>Sordariomycetes</taxon>
        <taxon>Sordariomycetidae</taxon>
        <taxon>Sordariales</taxon>
        <taxon>Sordariaceae</taxon>
        <taxon>Neurospora</taxon>
    </lineage>
</organism>
<dbReference type="GeneID" id="87877293"/>
<dbReference type="InterPro" id="IPR036188">
    <property type="entry name" value="FAD/NAD-bd_sf"/>
</dbReference>
<dbReference type="EMBL" id="JAULSX010000002">
    <property type="protein sequence ID" value="KAK3497019.1"/>
    <property type="molecule type" value="Genomic_DNA"/>
</dbReference>
<reference evidence="1 2" key="1">
    <citation type="journal article" date="2023" name="Mol. Phylogenet. Evol.">
        <title>Genome-scale phylogeny and comparative genomics of the fungal order Sordariales.</title>
        <authorList>
            <person name="Hensen N."/>
            <person name="Bonometti L."/>
            <person name="Westerberg I."/>
            <person name="Brannstrom I.O."/>
            <person name="Guillou S."/>
            <person name="Cros-Aarteil S."/>
            <person name="Calhoun S."/>
            <person name="Haridas S."/>
            <person name="Kuo A."/>
            <person name="Mondo S."/>
            <person name="Pangilinan J."/>
            <person name="Riley R."/>
            <person name="LaButti K."/>
            <person name="Andreopoulos B."/>
            <person name="Lipzen A."/>
            <person name="Chen C."/>
            <person name="Yan M."/>
            <person name="Daum C."/>
            <person name="Ng V."/>
            <person name="Clum A."/>
            <person name="Steindorff A."/>
            <person name="Ohm R.A."/>
            <person name="Martin F."/>
            <person name="Silar P."/>
            <person name="Natvig D.O."/>
            <person name="Lalanne C."/>
            <person name="Gautier V."/>
            <person name="Ament-Velasquez S.L."/>
            <person name="Kruys A."/>
            <person name="Hutchinson M.I."/>
            <person name="Powell A.J."/>
            <person name="Barry K."/>
            <person name="Miller A.N."/>
            <person name="Grigoriev I.V."/>
            <person name="Debuchy R."/>
            <person name="Gladieux P."/>
            <person name="Hiltunen Thoren M."/>
            <person name="Johannesson H."/>
        </authorList>
    </citation>
    <scope>NUCLEOTIDE SEQUENCE [LARGE SCALE GENOMIC DNA]</scope>
    <source>
        <strain evidence="1 2">FGSC 10403</strain>
    </source>
</reference>
<gene>
    <name evidence="1" type="ORF">B0T23DRAFT_418092</name>
</gene>
<dbReference type="Proteomes" id="UP001285908">
    <property type="component" value="Unassembled WGS sequence"/>
</dbReference>
<dbReference type="AlphaFoldDB" id="A0AAJ0MTX2"/>
<proteinExistence type="predicted"/>
<dbReference type="RefSeq" id="XP_062695283.1">
    <property type="nucleotide sequence ID" value="XM_062839671.1"/>
</dbReference>
<evidence type="ECO:0000313" key="1">
    <source>
        <dbReference type="EMBL" id="KAK3497019.1"/>
    </source>
</evidence>
<protein>
    <submittedName>
        <fullName evidence="1">Uncharacterized protein</fullName>
    </submittedName>
</protein>
<keyword evidence="2" id="KW-1185">Reference proteome</keyword>
<comment type="caution">
    <text evidence="1">The sequence shown here is derived from an EMBL/GenBank/DDBJ whole genome shotgun (WGS) entry which is preliminary data.</text>
</comment>
<sequence length="131" mass="14382">MDIQASAGYIPVTRNNAMPWLPQPTNASSRRRPPLYIYTSQGQGAGQAIKDVAALITVLLKETTPADVFERLKLYEAIGNERADTILTATTGKGRLRGSDIRKGKNMAGFTCPKKLKKYQQRDLSRIAGCV</sequence>
<dbReference type="Gene3D" id="3.50.50.60">
    <property type="entry name" value="FAD/NAD(P)-binding domain"/>
    <property type="match status" value="1"/>
</dbReference>
<evidence type="ECO:0000313" key="2">
    <source>
        <dbReference type="Proteomes" id="UP001285908"/>
    </source>
</evidence>